<dbReference type="Proteomes" id="UP000255277">
    <property type="component" value="Unassembled WGS sequence"/>
</dbReference>
<proteinExistence type="predicted"/>
<gene>
    <name evidence="1" type="ORF">NCTC12195_00651</name>
</gene>
<dbReference type="EMBL" id="UHDK01000001">
    <property type="protein sequence ID" value="SUM31244.1"/>
    <property type="molecule type" value="Genomic_DNA"/>
</dbReference>
<name>A0A380FDE3_STAGA</name>
<evidence type="ECO:0000313" key="1">
    <source>
        <dbReference type="EMBL" id="SUM31244.1"/>
    </source>
</evidence>
<protein>
    <submittedName>
        <fullName evidence="1">Uncharacterized protein</fullName>
    </submittedName>
</protein>
<organism evidence="1 2">
    <name type="scientific">Staphylococcus gallinarum</name>
    <dbReference type="NCBI Taxonomy" id="1293"/>
    <lineage>
        <taxon>Bacteria</taxon>
        <taxon>Bacillati</taxon>
        <taxon>Bacillota</taxon>
        <taxon>Bacilli</taxon>
        <taxon>Bacillales</taxon>
        <taxon>Staphylococcaceae</taxon>
        <taxon>Staphylococcus</taxon>
    </lineage>
</organism>
<reference evidence="1 2" key="1">
    <citation type="submission" date="2018-06" db="EMBL/GenBank/DDBJ databases">
        <authorList>
            <consortium name="Pathogen Informatics"/>
            <person name="Doyle S."/>
        </authorList>
    </citation>
    <scope>NUCLEOTIDE SEQUENCE [LARGE SCALE GENOMIC DNA]</scope>
    <source>
        <strain evidence="1 2">NCTC12195</strain>
    </source>
</reference>
<dbReference type="AlphaFoldDB" id="A0A380FDE3"/>
<accession>A0A380FDE3</accession>
<sequence length="95" mass="11167">MGLLLISILRIIITRLPRVWVESRSRHAWYSLKCCAYNTQLLYVITTKTKTLYNELIETEIILEIKQEMKNELSNEDLSKITNHLSVKISDFILV</sequence>
<evidence type="ECO:0000313" key="2">
    <source>
        <dbReference type="Proteomes" id="UP000255277"/>
    </source>
</evidence>